<sequence>MSDGERSGLWAEENRLMERACGVIGRGCEVMERSGSPELLLSGRNSKTETIIPRLYLLRVIGEAVHVHAVAKITIACEFNHGLSMLMDEFKEGRLTNGTNNEISSRYTSVVKASLRIKLRRGRLGYGRQRAGSVGEFDPRCVIQKFFTKTEEVRLYAFVVAQFRPELLTVLVNAGTYTNGLMYCLVRGASGHQFNLVIYWLVHPR</sequence>
<evidence type="ECO:0000313" key="1">
    <source>
        <dbReference type="EMBL" id="GBP88187.1"/>
    </source>
</evidence>
<dbReference type="EMBL" id="BGZK01001912">
    <property type="protein sequence ID" value="GBP88187.1"/>
    <property type="molecule type" value="Genomic_DNA"/>
</dbReference>
<organism evidence="1 2">
    <name type="scientific">Eumeta variegata</name>
    <name type="common">Bagworm moth</name>
    <name type="synonym">Eumeta japonica</name>
    <dbReference type="NCBI Taxonomy" id="151549"/>
    <lineage>
        <taxon>Eukaryota</taxon>
        <taxon>Metazoa</taxon>
        <taxon>Ecdysozoa</taxon>
        <taxon>Arthropoda</taxon>
        <taxon>Hexapoda</taxon>
        <taxon>Insecta</taxon>
        <taxon>Pterygota</taxon>
        <taxon>Neoptera</taxon>
        <taxon>Endopterygota</taxon>
        <taxon>Lepidoptera</taxon>
        <taxon>Glossata</taxon>
        <taxon>Ditrysia</taxon>
        <taxon>Tineoidea</taxon>
        <taxon>Psychidae</taxon>
        <taxon>Oiketicinae</taxon>
        <taxon>Eumeta</taxon>
    </lineage>
</organism>
<gene>
    <name evidence="1" type="ORF">EVAR_99091_1</name>
</gene>
<accession>A0A4C1ZNI9</accession>
<name>A0A4C1ZNI9_EUMVA</name>
<evidence type="ECO:0000313" key="2">
    <source>
        <dbReference type="Proteomes" id="UP000299102"/>
    </source>
</evidence>
<reference evidence="1 2" key="1">
    <citation type="journal article" date="2019" name="Commun. Biol.">
        <title>The bagworm genome reveals a unique fibroin gene that provides high tensile strength.</title>
        <authorList>
            <person name="Kono N."/>
            <person name="Nakamura H."/>
            <person name="Ohtoshi R."/>
            <person name="Tomita M."/>
            <person name="Numata K."/>
            <person name="Arakawa K."/>
        </authorList>
    </citation>
    <scope>NUCLEOTIDE SEQUENCE [LARGE SCALE GENOMIC DNA]</scope>
</reference>
<proteinExistence type="predicted"/>
<dbReference type="Proteomes" id="UP000299102">
    <property type="component" value="Unassembled WGS sequence"/>
</dbReference>
<protein>
    <submittedName>
        <fullName evidence="1">Uncharacterized protein</fullName>
    </submittedName>
</protein>
<comment type="caution">
    <text evidence="1">The sequence shown here is derived from an EMBL/GenBank/DDBJ whole genome shotgun (WGS) entry which is preliminary data.</text>
</comment>
<keyword evidence="2" id="KW-1185">Reference proteome</keyword>
<dbReference type="AlphaFoldDB" id="A0A4C1ZNI9"/>